<proteinExistence type="predicted"/>
<dbReference type="PATRIC" id="fig|1629550.3.peg.147"/>
<comment type="caution">
    <text evidence="4">The sequence shown here is derived from an EMBL/GenBank/DDBJ whole genome shotgun (WGS) entry which is preliminary data.</text>
</comment>
<protein>
    <submittedName>
        <fullName evidence="4">Ethanolamine utilization protein EutN</fullName>
    </submittedName>
</protein>
<dbReference type="GO" id="GO:0031470">
    <property type="term" value="C:carboxysome"/>
    <property type="evidence" value="ECO:0007669"/>
    <property type="project" value="UniProtKB-SubCell"/>
</dbReference>
<accession>A0A0M3DJU7</accession>
<dbReference type="PROSITE" id="PS51932">
    <property type="entry name" value="BMV"/>
    <property type="match status" value="1"/>
</dbReference>
<evidence type="ECO:0000256" key="1">
    <source>
        <dbReference type="ARBA" id="ARBA00023587"/>
    </source>
</evidence>
<dbReference type="AlphaFoldDB" id="A0A0M3DJU7"/>
<comment type="subcellular location">
    <subcellularLocation>
        <location evidence="1">Carboxysome</location>
    </subcellularLocation>
</comment>
<evidence type="ECO:0000256" key="2">
    <source>
        <dbReference type="ARBA" id="ARBA00023669"/>
    </source>
</evidence>
<dbReference type="RefSeq" id="WP_021431051.1">
    <property type="nucleotide sequence ID" value="NZ_JBCLWQ010000002.1"/>
</dbReference>
<keyword evidence="3" id="KW-1283">Bacterial microcompartment</keyword>
<sequence>MQIGKVIGTVVATKKDDSLIGSKLMITQPLNLKNEIDGKPLIAVDTVGAGIGELVIYTEGTAARNATKKLQSSINAAIIGIVDNIDVWED</sequence>
<dbReference type="Gene3D" id="2.40.50.220">
    <property type="entry name" value="EutN/Ccml"/>
    <property type="match status" value="1"/>
</dbReference>
<evidence type="ECO:0000313" key="4">
    <source>
        <dbReference type="EMBL" id="KKY02860.1"/>
    </source>
</evidence>
<dbReference type="Pfam" id="PF03319">
    <property type="entry name" value="EutN_CcmL"/>
    <property type="match status" value="1"/>
</dbReference>
<dbReference type="EMBL" id="LBBT01000018">
    <property type="protein sequence ID" value="KKY02860.1"/>
    <property type="molecule type" value="Genomic_DNA"/>
</dbReference>
<dbReference type="PANTHER" id="PTHR36539:SF1">
    <property type="entry name" value="BACTERIAL MICROCOMPARTMENT SHELL VERTEX PROTEIN EUTN"/>
    <property type="match status" value="1"/>
</dbReference>
<dbReference type="OrthoDB" id="196195at2"/>
<dbReference type="PANTHER" id="PTHR36539">
    <property type="entry name" value="ETHANOLAMINE UTILIZATION PROTEIN EUTN"/>
    <property type="match status" value="1"/>
</dbReference>
<name>A0A0M3DJU7_9FIRM</name>
<organism evidence="4 5">
    <name type="scientific">Paraclostridium benzoelyticum</name>
    <dbReference type="NCBI Taxonomy" id="1629550"/>
    <lineage>
        <taxon>Bacteria</taxon>
        <taxon>Bacillati</taxon>
        <taxon>Bacillota</taxon>
        <taxon>Clostridia</taxon>
        <taxon>Peptostreptococcales</taxon>
        <taxon>Peptostreptococcaceae</taxon>
        <taxon>Paraclostridium</taxon>
    </lineage>
</organism>
<dbReference type="CDD" id="cd01614">
    <property type="entry name" value="EutN_CcmL"/>
    <property type="match status" value="1"/>
</dbReference>
<evidence type="ECO:0000256" key="3">
    <source>
        <dbReference type="ARBA" id="ARBA00024446"/>
    </source>
</evidence>
<reference evidence="4 5" key="1">
    <citation type="submission" date="2015-04" db="EMBL/GenBank/DDBJ databases">
        <title>Microcin producing Clostridium sp. JC272T.</title>
        <authorList>
            <person name="Jyothsna T."/>
            <person name="Sasikala C."/>
            <person name="Ramana C."/>
        </authorList>
    </citation>
    <scope>NUCLEOTIDE SEQUENCE [LARGE SCALE GENOMIC DNA]</scope>
    <source>
        <strain evidence="4 5">JC272</strain>
    </source>
</reference>
<dbReference type="Proteomes" id="UP000034407">
    <property type="component" value="Unassembled WGS sequence"/>
</dbReference>
<keyword evidence="5" id="KW-1185">Reference proteome</keyword>
<evidence type="ECO:0000313" key="5">
    <source>
        <dbReference type="Proteomes" id="UP000034407"/>
    </source>
</evidence>
<keyword evidence="2" id="KW-1282">Carboxysome</keyword>
<dbReference type="InterPro" id="IPR004992">
    <property type="entry name" value="EutN_CcmL"/>
</dbReference>
<dbReference type="SUPFAM" id="SSF159133">
    <property type="entry name" value="EutN/CcmL-like"/>
    <property type="match status" value="1"/>
</dbReference>
<dbReference type="InterPro" id="IPR036677">
    <property type="entry name" value="EutN_CcmL_sf"/>
</dbReference>
<gene>
    <name evidence="4" type="ORF">VN21_00955</name>
</gene>